<evidence type="ECO:0000313" key="1">
    <source>
        <dbReference type="EMBL" id="EDZ38185.1"/>
    </source>
</evidence>
<organism evidence="1">
    <name type="scientific">Leptospirillum sp. Group II '5-way CG'</name>
    <dbReference type="NCBI Taxonomy" id="419541"/>
    <lineage>
        <taxon>Bacteria</taxon>
        <taxon>Pseudomonadati</taxon>
        <taxon>Nitrospirota</taxon>
        <taxon>Nitrospiria</taxon>
        <taxon>Nitrospirales</taxon>
        <taxon>Nitrospiraceae</taxon>
        <taxon>Leptospirillum</taxon>
    </lineage>
</organism>
<proteinExistence type="predicted"/>
<dbReference type="AlphaFoldDB" id="B6ART9"/>
<gene>
    <name evidence="1" type="ORF">CGL2_11284004</name>
</gene>
<protein>
    <recommendedName>
        <fullName evidence="2">Lipoprotein</fullName>
    </recommendedName>
</protein>
<reference evidence="1" key="1">
    <citation type="journal article" date="2004" name="Nature">
        <title>Community structure and metabolism through reconstruction of microbial genomes from the environment.</title>
        <authorList>
            <person name="Tyson G.W."/>
            <person name="Chapman J."/>
            <person name="Hugenholtz P."/>
            <person name="Allen E.E."/>
            <person name="Ram R.J."/>
            <person name="Richardson P.M."/>
            <person name="Solovyev V.V."/>
            <person name="Rubin E.M."/>
            <person name="Rokhsar D.S."/>
            <person name="Banfield J.F."/>
        </authorList>
    </citation>
    <scope>NUCLEOTIDE SEQUENCE [LARGE SCALE GENOMIC DNA]</scope>
</reference>
<sequence>MPIRYKHPWTIRLLPESFFRFRTVFWLLVLILDGCAHIETDSGPTAVWQSAPQEPVWVHHALPPSRGNVYLVARAKSRAGRPETLAKARETLAESLVKRLEASGLHFTAGSRRTLLERFRGEISRRKGPLVLVDSWEYETQPDTRNPFLLERHAWVLVRAPVNFLRNIKEELGSMDRQRFRRIRNRHLRLLAYLKQEDGTPSLILLAKNRRSFREIHAIPSLSREDRKRYFLILKEEYGLWNQFLGSSSIRSSYNMDHPLKVTDATGSKTSFSLDARFRDNLRSHGISGFVPVLSLRPVLPLLPFPPPPILWRGGGVENTPYRALSLYWSGDLGWYGQYRGKNRLLYRCSRTSGDGEGQCRVDRWPASGKTSLVHVGLVPGDDKTDSKVAWDLAKKVHGRFPVEFPGPRETHRLKISVSVDPSFHGNSLGLREEADFLKNFASDLSREGFVVRLPGNRGKVLRRISREIGGAFSEAELRLHWHPLDSRSRILGGNKLVVRRIGWRAEVRDAGNHVLWGASGELSGAGVGGKEALEEALDMLGKNVSRTLSRLLWVRPGEEPDDRFMVMRAPLLDGRAYCVEDLSP</sequence>
<reference evidence="1" key="2">
    <citation type="journal article" date="2008" name="PLoS Biol.">
        <title>Population genomic analysis of strain variation in Leptospirillum group II bacteria involved in acid mine drainage formation.</title>
        <authorList>
            <person name="Simmons S.L."/>
            <person name="Dibartolo G."/>
            <person name="Denef V.J."/>
            <person name="Goltsman D.S."/>
            <person name="Thelen M.P."/>
            <person name="Banfield J.F."/>
        </authorList>
    </citation>
    <scope>NUCLEOTIDE SEQUENCE [LARGE SCALE GENOMIC DNA]</scope>
</reference>
<dbReference type="EMBL" id="DS995262">
    <property type="protein sequence ID" value="EDZ38185.1"/>
    <property type="molecule type" value="Genomic_DNA"/>
</dbReference>
<name>B6ART9_9BACT</name>
<evidence type="ECO:0008006" key="2">
    <source>
        <dbReference type="Google" id="ProtNLM"/>
    </source>
</evidence>
<accession>B6ART9</accession>